<feature type="region of interest" description="Disordered" evidence="2">
    <location>
        <begin position="150"/>
        <end position="182"/>
    </location>
</feature>
<dbReference type="InterPro" id="IPR036869">
    <property type="entry name" value="J_dom_sf"/>
</dbReference>
<evidence type="ECO:0008006" key="5">
    <source>
        <dbReference type="Google" id="ProtNLM"/>
    </source>
</evidence>
<evidence type="ECO:0000256" key="1">
    <source>
        <dbReference type="SAM" id="Coils"/>
    </source>
</evidence>
<dbReference type="RefSeq" id="WP_220250463.1">
    <property type="nucleotide sequence ID" value="NZ_JAICCF010000002.1"/>
</dbReference>
<accession>A0ABS7GC32</accession>
<keyword evidence="4" id="KW-1185">Reference proteome</keyword>
<evidence type="ECO:0000256" key="2">
    <source>
        <dbReference type="SAM" id="MobiDB-lite"/>
    </source>
</evidence>
<comment type="caution">
    <text evidence="3">The sequence shown here is derived from an EMBL/GenBank/DDBJ whole genome shotgun (WGS) entry which is preliminary data.</text>
</comment>
<gene>
    <name evidence="3" type="ORF">K1Y79_12930</name>
</gene>
<protein>
    <recommendedName>
        <fullName evidence="5">J domain-containing protein</fullName>
    </recommendedName>
</protein>
<organism evidence="3 4">
    <name type="scientific">Chitinophaga rhizophila</name>
    <dbReference type="NCBI Taxonomy" id="2866212"/>
    <lineage>
        <taxon>Bacteria</taxon>
        <taxon>Pseudomonadati</taxon>
        <taxon>Bacteroidota</taxon>
        <taxon>Chitinophagia</taxon>
        <taxon>Chitinophagales</taxon>
        <taxon>Chitinophagaceae</taxon>
        <taxon>Chitinophaga</taxon>
    </lineage>
</organism>
<reference evidence="3 4" key="1">
    <citation type="submission" date="2021-08" db="EMBL/GenBank/DDBJ databases">
        <title>The genome sequence of Chitinophaga sp. B61.</title>
        <authorList>
            <person name="Zhang X."/>
        </authorList>
    </citation>
    <scope>NUCLEOTIDE SEQUENCE [LARGE SCALE GENOMIC DNA]</scope>
    <source>
        <strain evidence="3 4">B61</strain>
    </source>
</reference>
<sequence length="350" mass="40622">MQQESNKHTGALTIGKSEKAGLSKEQQTFNKLIQQIASLRQELKETNILLDKQLQHYIKHLYPLMQQIISLRAKAVVLMNEFMMISKGLSGHEKEALRLLILNQLHEIFRYHEDPDATLLDIFNSLSDVTYQDLTEQYLAKLRAATAAAGKDTADDDTTLPMKTTDLETASGGQRKSKKQLQKEEKERLLELARRQNVQQLYRQLAKVFHPDLEQDPARIQLKEELMKQLTIARDQGDLLTMLQLELNWIQQEDTHPEHLTNEKLHLYNITLKDQVKDLKEQIKALFYHPRYEFLQGFAKSPQGVRFIDWKSEKNNLEGLQQGLRDIIDGLSMDTKQAIKVLKNILKWNT</sequence>
<dbReference type="EMBL" id="JAICCF010000002">
    <property type="protein sequence ID" value="MBW8685234.1"/>
    <property type="molecule type" value="Genomic_DNA"/>
</dbReference>
<keyword evidence="1" id="KW-0175">Coiled coil</keyword>
<dbReference type="SUPFAM" id="SSF46565">
    <property type="entry name" value="Chaperone J-domain"/>
    <property type="match status" value="1"/>
</dbReference>
<evidence type="ECO:0000313" key="3">
    <source>
        <dbReference type="EMBL" id="MBW8685234.1"/>
    </source>
</evidence>
<name>A0ABS7GC32_9BACT</name>
<dbReference type="Proteomes" id="UP000812961">
    <property type="component" value="Unassembled WGS sequence"/>
</dbReference>
<proteinExistence type="predicted"/>
<feature type="coiled-coil region" evidence="1">
    <location>
        <begin position="22"/>
        <end position="56"/>
    </location>
</feature>
<evidence type="ECO:0000313" key="4">
    <source>
        <dbReference type="Proteomes" id="UP000812961"/>
    </source>
</evidence>